<keyword evidence="1" id="KW-1133">Transmembrane helix</keyword>
<keyword evidence="1" id="KW-0472">Membrane</keyword>
<name>A0A8T0SBV1_PANVG</name>
<reference evidence="2" key="1">
    <citation type="submission" date="2020-05" db="EMBL/GenBank/DDBJ databases">
        <title>WGS assembly of Panicum virgatum.</title>
        <authorList>
            <person name="Lovell J.T."/>
            <person name="Jenkins J."/>
            <person name="Shu S."/>
            <person name="Juenger T.E."/>
            <person name="Schmutz J."/>
        </authorList>
    </citation>
    <scope>NUCLEOTIDE SEQUENCE</scope>
    <source>
        <strain evidence="2">AP13</strain>
    </source>
</reference>
<evidence type="ECO:0000313" key="3">
    <source>
        <dbReference type="Proteomes" id="UP000823388"/>
    </source>
</evidence>
<accession>A0A8T0SBV1</accession>
<feature type="transmembrane region" description="Helical" evidence="1">
    <location>
        <begin position="91"/>
        <end position="110"/>
    </location>
</feature>
<comment type="caution">
    <text evidence="2">The sequence shown here is derived from an EMBL/GenBank/DDBJ whole genome shotgun (WGS) entry which is preliminary data.</text>
</comment>
<dbReference type="Proteomes" id="UP000823388">
    <property type="component" value="Chromosome 5K"/>
</dbReference>
<protein>
    <submittedName>
        <fullName evidence="2">Uncharacterized protein</fullName>
    </submittedName>
</protein>
<keyword evidence="3" id="KW-1185">Reference proteome</keyword>
<organism evidence="2 3">
    <name type="scientific">Panicum virgatum</name>
    <name type="common">Blackwell switchgrass</name>
    <dbReference type="NCBI Taxonomy" id="38727"/>
    <lineage>
        <taxon>Eukaryota</taxon>
        <taxon>Viridiplantae</taxon>
        <taxon>Streptophyta</taxon>
        <taxon>Embryophyta</taxon>
        <taxon>Tracheophyta</taxon>
        <taxon>Spermatophyta</taxon>
        <taxon>Magnoliopsida</taxon>
        <taxon>Liliopsida</taxon>
        <taxon>Poales</taxon>
        <taxon>Poaceae</taxon>
        <taxon>PACMAD clade</taxon>
        <taxon>Panicoideae</taxon>
        <taxon>Panicodae</taxon>
        <taxon>Paniceae</taxon>
        <taxon>Panicinae</taxon>
        <taxon>Panicum</taxon>
        <taxon>Panicum sect. Hiantes</taxon>
    </lineage>
</organism>
<sequence>MAAGKGGSGREYGEAAGELHHQPAFGRGLLGVAAASTAITLAASEPPLWLDRNAYFVAFFRLSGLFFAGITQVAASVSAGGGRDGLAGRKLVMYASLVVATGLAAAASLLL</sequence>
<dbReference type="EMBL" id="CM029045">
    <property type="protein sequence ID" value="KAG2595707.1"/>
    <property type="molecule type" value="Genomic_DNA"/>
</dbReference>
<evidence type="ECO:0000313" key="2">
    <source>
        <dbReference type="EMBL" id="KAG2595707.1"/>
    </source>
</evidence>
<gene>
    <name evidence="2" type="ORF">PVAP13_5KG094161</name>
</gene>
<keyword evidence="1" id="KW-0812">Transmembrane</keyword>
<proteinExistence type="predicted"/>
<dbReference type="AlphaFoldDB" id="A0A8T0SBV1"/>
<evidence type="ECO:0000256" key="1">
    <source>
        <dbReference type="SAM" id="Phobius"/>
    </source>
</evidence>
<feature type="transmembrane region" description="Helical" evidence="1">
    <location>
        <begin position="55"/>
        <end position="79"/>
    </location>
</feature>